<reference evidence="3" key="2">
    <citation type="submission" date="2021-08" db="EMBL/GenBank/DDBJ databases">
        <authorList>
            <person name="Tani A."/>
            <person name="Ola A."/>
            <person name="Ogura Y."/>
            <person name="Katsura K."/>
            <person name="Hayashi T."/>
        </authorList>
    </citation>
    <scope>NUCLEOTIDE SEQUENCE</scope>
    <source>
        <strain evidence="3">NBRC 103626</strain>
    </source>
</reference>
<keyword evidence="2" id="KW-0812">Transmembrane</keyword>
<reference evidence="3" key="1">
    <citation type="journal article" date="2016" name="Front. Microbiol.">
        <title>Genome Sequence of the Piezophilic, Mesophilic Sulfate-Reducing Bacterium Desulfovibrio indicus J2T.</title>
        <authorList>
            <person name="Cao J."/>
            <person name="Maignien L."/>
            <person name="Shao Z."/>
            <person name="Alain K."/>
            <person name="Jebbar M."/>
        </authorList>
    </citation>
    <scope>NUCLEOTIDE SEQUENCE</scope>
    <source>
        <strain evidence="3">NBRC 103626</strain>
    </source>
</reference>
<evidence type="ECO:0000313" key="3">
    <source>
        <dbReference type="EMBL" id="GJD79989.1"/>
    </source>
</evidence>
<keyword evidence="2" id="KW-0472">Membrane</keyword>
<proteinExistence type="predicted"/>
<feature type="transmembrane region" description="Helical" evidence="2">
    <location>
        <begin position="49"/>
        <end position="69"/>
    </location>
</feature>
<accession>A0AA37HQU2</accession>
<dbReference type="AlphaFoldDB" id="A0AA37HQU2"/>
<gene>
    <name evidence="3" type="ORF">NBEOAGPD_3220</name>
</gene>
<evidence type="ECO:0000256" key="2">
    <source>
        <dbReference type="SAM" id="Phobius"/>
    </source>
</evidence>
<comment type="caution">
    <text evidence="3">The sequence shown here is derived from an EMBL/GenBank/DDBJ whole genome shotgun (WGS) entry which is preliminary data.</text>
</comment>
<name>A0AA37HQU2_9HYPH</name>
<sequence>MQTPSSEVPAGRTNRFEDRLARSGGPNARRRRGALRPDEAGRRGLGWKAWLVIDAVGLALFLAVIVLWPPLSACREKAREYGLYTGDTIEKCTRRGLAERFERADQRVKMLIRGSGG</sequence>
<dbReference type="Proteomes" id="UP001055108">
    <property type="component" value="Unassembled WGS sequence"/>
</dbReference>
<feature type="region of interest" description="Disordered" evidence="1">
    <location>
        <begin position="1"/>
        <end position="39"/>
    </location>
</feature>
<keyword evidence="4" id="KW-1185">Reference proteome</keyword>
<evidence type="ECO:0000256" key="1">
    <source>
        <dbReference type="SAM" id="MobiDB-lite"/>
    </source>
</evidence>
<protein>
    <submittedName>
        <fullName evidence="3">Uncharacterized protein</fullName>
    </submittedName>
</protein>
<evidence type="ECO:0000313" key="4">
    <source>
        <dbReference type="Proteomes" id="UP001055108"/>
    </source>
</evidence>
<dbReference type="RefSeq" id="WP_238303870.1">
    <property type="nucleotide sequence ID" value="NZ_BPQM01000079.1"/>
</dbReference>
<keyword evidence="2" id="KW-1133">Transmembrane helix</keyword>
<dbReference type="EMBL" id="BPQM01000079">
    <property type="protein sequence ID" value="GJD79989.1"/>
    <property type="molecule type" value="Genomic_DNA"/>
</dbReference>
<organism evidence="3 4">
    <name type="scientific">Methylobacterium gregans</name>
    <dbReference type="NCBI Taxonomy" id="374424"/>
    <lineage>
        <taxon>Bacteria</taxon>
        <taxon>Pseudomonadati</taxon>
        <taxon>Pseudomonadota</taxon>
        <taxon>Alphaproteobacteria</taxon>
        <taxon>Hyphomicrobiales</taxon>
        <taxon>Methylobacteriaceae</taxon>
        <taxon>Methylobacterium</taxon>
    </lineage>
</organism>